<accession>A0A3E5BS17</accession>
<proteinExistence type="predicted"/>
<dbReference type="AlphaFoldDB" id="A0A3E5BS17"/>
<organism evidence="1 2">
    <name type="scientific">Bacteroides oleiciplenus</name>
    <dbReference type="NCBI Taxonomy" id="626931"/>
    <lineage>
        <taxon>Bacteria</taxon>
        <taxon>Pseudomonadati</taxon>
        <taxon>Bacteroidota</taxon>
        <taxon>Bacteroidia</taxon>
        <taxon>Bacteroidales</taxon>
        <taxon>Bacteroidaceae</taxon>
        <taxon>Bacteroides</taxon>
    </lineage>
</organism>
<evidence type="ECO:0000313" key="1">
    <source>
        <dbReference type="EMBL" id="RGN40414.1"/>
    </source>
</evidence>
<sequence>MKPKRNRIFCRDCNRYKTLFESESKADNFIKFNHEEIEACSGHAPNRSYYCRSCAGWHVTSKREYDDRLPSLTDKMLDAYRRTFSMTLISDNRTLLRKADEMMADIAKLIKEKNPEQCIFLFQKVNSIFQRIPDTDDIIKYKESLLLRYKKLITKIDCSLLDASIVPMNGMQILVAESKLKEIEIQYGMGNYDVVNELLQDAIDAVSDVDDGPYKLELNKRIKVIGTKSNIKTGIEAIERMLNPDKNILLTECEEYLIKIDLSYVYGEYHECVKLIQYVRRVYDVALTIEGSEARKKKIETQLHKYIELVSVALKAL</sequence>
<gene>
    <name evidence="1" type="ORF">DXB65_01955</name>
</gene>
<dbReference type="EMBL" id="QSUL01000001">
    <property type="protein sequence ID" value="RGN40414.1"/>
    <property type="molecule type" value="Genomic_DNA"/>
</dbReference>
<evidence type="ECO:0000313" key="2">
    <source>
        <dbReference type="Proteomes" id="UP000260983"/>
    </source>
</evidence>
<dbReference type="Proteomes" id="UP000260983">
    <property type="component" value="Unassembled WGS sequence"/>
</dbReference>
<comment type="caution">
    <text evidence="1">The sequence shown here is derived from an EMBL/GenBank/DDBJ whole genome shotgun (WGS) entry which is preliminary data.</text>
</comment>
<protein>
    <submittedName>
        <fullName evidence="1">Uncharacterized protein</fullName>
    </submittedName>
</protein>
<reference evidence="1 2" key="1">
    <citation type="submission" date="2018-08" db="EMBL/GenBank/DDBJ databases">
        <title>A genome reference for cultivated species of the human gut microbiota.</title>
        <authorList>
            <person name="Zou Y."/>
            <person name="Xue W."/>
            <person name="Luo G."/>
        </authorList>
    </citation>
    <scope>NUCLEOTIDE SEQUENCE [LARGE SCALE GENOMIC DNA]</scope>
    <source>
        <strain evidence="1 2">OM05-15BH</strain>
    </source>
</reference>
<name>A0A3E5BS17_9BACE</name>
<dbReference type="RefSeq" id="WP_117723139.1">
    <property type="nucleotide sequence ID" value="NZ_QSUL01000001.1"/>
</dbReference>